<evidence type="ECO:0000313" key="1">
    <source>
        <dbReference type="EMBL" id="QTG12391.1"/>
    </source>
</evidence>
<dbReference type="Proteomes" id="UP000663946">
    <property type="component" value="Chromosome 1"/>
</dbReference>
<proteinExistence type="predicted"/>
<name>A0AAJ4T8Y2_AGRTU</name>
<evidence type="ECO:0000313" key="2">
    <source>
        <dbReference type="Proteomes" id="UP000663946"/>
    </source>
</evidence>
<sequence>MTEKPSYWGDAINELVYCVRKYGEFTFDPSHRSRLIVEAKSFSELQVILAVFALSEPDQVIDELMLAIVGGHMNQPIPDIDGMRRWPWDVDDEVDV</sequence>
<organism evidence="1 2">
    <name type="scientific">Agrobacterium tumefaciens</name>
    <dbReference type="NCBI Taxonomy" id="358"/>
    <lineage>
        <taxon>Bacteria</taxon>
        <taxon>Pseudomonadati</taxon>
        <taxon>Pseudomonadota</taxon>
        <taxon>Alphaproteobacteria</taxon>
        <taxon>Hyphomicrobiales</taxon>
        <taxon>Rhizobiaceae</taxon>
        <taxon>Rhizobium/Agrobacterium group</taxon>
        <taxon>Agrobacterium</taxon>
        <taxon>Agrobacterium tumefaciens complex</taxon>
    </lineage>
</organism>
<dbReference type="AlphaFoldDB" id="A0AAJ4T8Y2"/>
<accession>A0AAJ4T8Y2</accession>
<gene>
    <name evidence="1" type="ORF">G6M86_03650</name>
</gene>
<dbReference type="RefSeq" id="WP_333721863.1">
    <property type="nucleotide sequence ID" value="NZ_CP049216.1"/>
</dbReference>
<protein>
    <submittedName>
        <fullName evidence="1">Uncharacterized protein</fullName>
    </submittedName>
</protein>
<reference evidence="1" key="1">
    <citation type="submission" date="2020-02" db="EMBL/GenBank/DDBJ databases">
        <title>Unexpected conservation and global transmission of agrobacterial virulence plasmids.</title>
        <authorList>
            <person name="Weisberg A.J."/>
            <person name="Davis E.W. II"/>
            <person name="Tabima J.R."/>
            <person name="Belcher M.S."/>
            <person name="Miller M."/>
            <person name="Kuo C.-H."/>
            <person name="Loper J.E."/>
            <person name="Grunwald N.J."/>
            <person name="Putnam M.L."/>
            <person name="Chang J.H."/>
        </authorList>
    </citation>
    <scope>NUCLEOTIDE SEQUENCE</scope>
    <source>
        <strain evidence="1">Q15/94</strain>
    </source>
</reference>
<dbReference type="EMBL" id="CP049216">
    <property type="protein sequence ID" value="QTG12391.1"/>
    <property type="molecule type" value="Genomic_DNA"/>
</dbReference>